<dbReference type="EMBL" id="CZQE01000060">
    <property type="protein sequence ID" value="CUS43517.1"/>
    <property type="molecule type" value="Genomic_DNA"/>
</dbReference>
<organism evidence="2">
    <name type="scientific">hydrothermal vent metagenome</name>
    <dbReference type="NCBI Taxonomy" id="652676"/>
    <lineage>
        <taxon>unclassified sequences</taxon>
        <taxon>metagenomes</taxon>
        <taxon>ecological metagenomes</taxon>
    </lineage>
</organism>
<gene>
    <name evidence="2" type="ORF">MGWOODY_Smn2647</name>
</gene>
<accession>A0A160TIG6</accession>
<evidence type="ECO:0000256" key="1">
    <source>
        <dbReference type="SAM" id="MobiDB-lite"/>
    </source>
</evidence>
<proteinExistence type="predicted"/>
<dbReference type="AlphaFoldDB" id="A0A160TIG6"/>
<feature type="region of interest" description="Disordered" evidence="1">
    <location>
        <begin position="151"/>
        <end position="174"/>
    </location>
</feature>
<evidence type="ECO:0000313" key="2">
    <source>
        <dbReference type="EMBL" id="CUS43517.1"/>
    </source>
</evidence>
<sequence>MASNDVKVNQIAIAAPDAAAGSRAPIALNVAVENTSASRRYANSTPRYYAYDAATRVLTVHLEEKAPALPPGLIMISDHPRTPKQVEVAPGGKATLQALIPSVIRKPAANGVGWVEEPIGPVDSVDIRVQHSADPLPAVGEHETGTEYRARALSGSETFSARVKAEPARPTSRK</sequence>
<protein>
    <submittedName>
        <fullName evidence="2">Uncharacterized protein</fullName>
    </submittedName>
</protein>
<reference evidence="2" key="1">
    <citation type="submission" date="2015-10" db="EMBL/GenBank/DDBJ databases">
        <authorList>
            <person name="Gilbert D.G."/>
        </authorList>
    </citation>
    <scope>NUCLEOTIDE SEQUENCE</scope>
</reference>
<name>A0A160TIG6_9ZZZZ</name>